<proteinExistence type="predicted"/>
<dbReference type="EMBL" id="FOJY01000009">
    <property type="protein sequence ID" value="SFB11135.1"/>
    <property type="molecule type" value="Genomic_DNA"/>
</dbReference>
<keyword evidence="3" id="KW-1185">Reference proteome</keyword>
<keyword evidence="1" id="KW-0472">Membrane</keyword>
<dbReference type="RefSeq" id="WP_092872351.1">
    <property type="nucleotide sequence ID" value="NZ_FOJY01000009.1"/>
</dbReference>
<dbReference type="STRING" id="1120918.SAMN05216249_109111"/>
<organism evidence="2 3">
    <name type="scientific">Acetitomaculum ruminis DSM 5522</name>
    <dbReference type="NCBI Taxonomy" id="1120918"/>
    <lineage>
        <taxon>Bacteria</taxon>
        <taxon>Bacillati</taxon>
        <taxon>Bacillota</taxon>
        <taxon>Clostridia</taxon>
        <taxon>Lachnospirales</taxon>
        <taxon>Lachnospiraceae</taxon>
        <taxon>Acetitomaculum</taxon>
    </lineage>
</organism>
<gene>
    <name evidence="2" type="ORF">SAMN05216249_109111</name>
</gene>
<dbReference type="OrthoDB" id="1779345at2"/>
<evidence type="ECO:0000313" key="3">
    <source>
        <dbReference type="Proteomes" id="UP000198838"/>
    </source>
</evidence>
<dbReference type="SUPFAM" id="SSF50969">
    <property type="entry name" value="YVTN repeat-like/Quinoprotein amine dehydrogenase"/>
    <property type="match status" value="1"/>
</dbReference>
<feature type="transmembrane region" description="Helical" evidence="1">
    <location>
        <begin position="25"/>
        <end position="45"/>
    </location>
</feature>
<dbReference type="InterPro" id="IPR011044">
    <property type="entry name" value="Quino_amine_DH_bsu"/>
</dbReference>
<sequence length="391" mass="44139">MTETEDYENRLNQLRMERKRKNLRLAIIIPAILLLCLFVACLIYLSKVSYKGYSVIKTFDDESVSSTDKYQMFGNDLIMYNNDGIQGIGSDGNSLWSQAYDMQSPMLDICGGYLCIADSQGKEIFVIDSSGNINTIKVSMEIEQLKVSSVGTVIAVLDDGNKKYLTYYDKEGTLLAQGTVQMKKSGFPMDIDLSYDGKMLAVSYLYITTGQMQTNVAFYNFDSVGKSEIDNIVSSYSYRGIMIPDIEFMSNGNAVMFGDDRIIIYNNSEKPTELLKIDLDKEVSSIFYSDKNFGIATKNHENGGTIVIYNADGKEKSKFNTDLNFDAIEFDKNTIIAKNSTSVRIYRNNGKLKFSYDFEDNLYNILSVKTLLPVSNYLLVTRDSIQKISLR</sequence>
<dbReference type="InterPro" id="IPR043765">
    <property type="entry name" value="DUF5711"/>
</dbReference>
<protein>
    <submittedName>
        <fullName evidence="2">Uncharacterized protein</fullName>
    </submittedName>
</protein>
<evidence type="ECO:0000256" key="1">
    <source>
        <dbReference type="SAM" id="Phobius"/>
    </source>
</evidence>
<dbReference type="AlphaFoldDB" id="A0A1I0YCL4"/>
<dbReference type="Pfam" id="PF18975">
    <property type="entry name" value="DUF5711"/>
    <property type="match status" value="1"/>
</dbReference>
<accession>A0A1I0YCL4</accession>
<name>A0A1I0YCL4_9FIRM</name>
<dbReference type="Proteomes" id="UP000198838">
    <property type="component" value="Unassembled WGS sequence"/>
</dbReference>
<keyword evidence="1" id="KW-1133">Transmembrane helix</keyword>
<evidence type="ECO:0000313" key="2">
    <source>
        <dbReference type="EMBL" id="SFB11135.1"/>
    </source>
</evidence>
<keyword evidence="1" id="KW-0812">Transmembrane</keyword>
<reference evidence="2 3" key="1">
    <citation type="submission" date="2016-10" db="EMBL/GenBank/DDBJ databases">
        <authorList>
            <person name="de Groot N.N."/>
        </authorList>
    </citation>
    <scope>NUCLEOTIDE SEQUENCE [LARGE SCALE GENOMIC DNA]</scope>
    <source>
        <strain evidence="2 3">DSM 5522</strain>
    </source>
</reference>